<organism evidence="4 5">
    <name type="scientific">Clavelina lepadiformis</name>
    <name type="common">Light-bulb sea squirt</name>
    <name type="synonym">Ascidia lepadiformis</name>
    <dbReference type="NCBI Taxonomy" id="159417"/>
    <lineage>
        <taxon>Eukaryota</taxon>
        <taxon>Metazoa</taxon>
        <taxon>Chordata</taxon>
        <taxon>Tunicata</taxon>
        <taxon>Ascidiacea</taxon>
        <taxon>Aplousobranchia</taxon>
        <taxon>Clavelinidae</taxon>
        <taxon>Clavelina</taxon>
    </lineage>
</organism>
<evidence type="ECO:0000313" key="4">
    <source>
        <dbReference type="EMBL" id="CAK8697090.1"/>
    </source>
</evidence>
<name>A0ABP0GZV1_CLALP</name>
<feature type="region of interest" description="Disordered" evidence="2">
    <location>
        <begin position="859"/>
        <end position="879"/>
    </location>
</feature>
<sequence length="1214" mass="135368">MSWIKKLTKREETPKQVQNISLDNTSTICRDAFKSHWLQICEVISATCPRPAYIPTKETRVAKVEKITADDVDTIRNLLEQMIFLLAEEQGSGDSFGPIFEYALTQNIFEKLYEWWHTTSMYKEEMMLNLLKVYEVLISQAQHSLLHHKQLVGPMLKLLSSTFEPRTDELDGHIVLLLNLLCVWMNRDPTLLDVFFGTSTSHGPANFLIFSLLIEYIHREGTVGQQARDALLLCMALSAENVKVADYIVQNSNFCPVLAVGLSGIYSTLPRHMEVRTDDWHCLHRSDWVHVPELTNFMNSFEFCNSVIEVAHESVSNQLLDFFYNGFLVSVFGPSLHKTSANEVVVTTAYLNLFLRSVTAPALMRCFLKFLLTHCHENNVIINTLIQRIASGNRLALVSLSLIRTLVDLNCEDLMLQLIFRYIIPCQHILASQRRAICDVDIHNASASRFLALTPQSCRIETTSKNEDEIFVPVECPEPEQDKTADISHHSLPGISEAVASEPFDGNGAFHTLSPPSPLHDDPPVMPSFCSKSNMHDSSFSSSTNQALSEYTINEDLSVTINMHSAGNEHLEMAPNQRTRTITSPSTMAEFGPDLKSQLELNTSYMDYLEDAKTTIDQCRQACQGWSAPYDGIDPSPEGTENKISKLRDTNADLVFESTPVLPRKEESPEITDTSRTAQASAGLQQTSTFTPPGLDASSSGFGHVSRTSSFADTFLQPIEQKSSSESLPSADLNPRLENNATETVIADGQTESDTVSDEKNRSDDQLDFDLQNGSSELSEQNLDVVGIFDENLNETVQEIMKLPSEEDSEKLSIPRSNTASSVDEFFRSLMEIVPKTTRDKVENGKAGTSKVAEEDIESGIEVSSDGEIPSTSPEGAVAEGEELETLSQQNADSMSQLSLNTDEMEDAFEKVDKEITKLCEDELAATERLGTKANNYSFADDSEDEFDDTASINSSSFYEAADEYSPTEISVSPAAPLKLQGIPYTGPLIGNLFAKLDQMITNSLYENLLLTGIVTRLAAYPQPLLRSFLLNTHMVFHPSVRSLYQVLNSARNKIDAYAARVTDFNVLVRRAQKYLLARGAFPFSGDARKRSIVDEKPMPVPKVQSRTLGGMFRRRKPKDRTNKKSLLPTLETLLERRGRSSSRNSESSEIHPSDGAGDSASMFYVQQKAQQKNRDERKLKELRTKNAVYASIVLAEFLKELAAVAQEHAVTHI</sequence>
<feature type="domain" description="FHF complex subunit HOOK-interacting protein C-terminal" evidence="3">
    <location>
        <begin position="986"/>
        <end position="1078"/>
    </location>
</feature>
<protein>
    <recommendedName>
        <fullName evidence="3">FHF complex subunit HOOK-interacting protein C-terminal domain-containing protein</fullName>
    </recommendedName>
</protein>
<dbReference type="InterPro" id="IPR045668">
    <property type="entry name" value="FHIP_KELAA_motif"/>
</dbReference>
<keyword evidence="5" id="KW-1185">Reference proteome</keyword>
<evidence type="ECO:0000256" key="2">
    <source>
        <dbReference type="SAM" id="MobiDB-lite"/>
    </source>
</evidence>
<dbReference type="PANTHER" id="PTHR21705">
    <property type="entry name" value="RAI16 PROTEIN-RELATED"/>
    <property type="match status" value="1"/>
</dbReference>
<reference evidence="4 5" key="1">
    <citation type="submission" date="2024-02" db="EMBL/GenBank/DDBJ databases">
        <authorList>
            <person name="Daric V."/>
            <person name="Darras S."/>
        </authorList>
    </citation>
    <scope>NUCLEOTIDE SEQUENCE [LARGE SCALE GENOMIC DNA]</scope>
</reference>
<accession>A0ABP0GZV1</accession>
<comment type="similarity">
    <text evidence="1">Belongs to the FHIP family.</text>
</comment>
<dbReference type="Proteomes" id="UP001642483">
    <property type="component" value="Unassembled WGS sequence"/>
</dbReference>
<dbReference type="Pfam" id="PF19311">
    <property type="entry name" value="KELAA"/>
    <property type="match status" value="1"/>
</dbReference>
<gene>
    <name evidence="4" type="ORF">CVLEPA_LOCUS30370</name>
</gene>
<evidence type="ECO:0000259" key="3">
    <source>
        <dbReference type="Pfam" id="PF19314"/>
    </source>
</evidence>
<dbReference type="Pfam" id="PF10257">
    <property type="entry name" value="RAI16-like"/>
    <property type="match status" value="1"/>
</dbReference>
<dbReference type="InterPro" id="IPR019384">
    <property type="entry name" value="FHIP"/>
</dbReference>
<evidence type="ECO:0000313" key="5">
    <source>
        <dbReference type="Proteomes" id="UP001642483"/>
    </source>
</evidence>
<dbReference type="InterPro" id="IPR045669">
    <property type="entry name" value="FHIP_C"/>
</dbReference>
<evidence type="ECO:0000256" key="1">
    <source>
        <dbReference type="ARBA" id="ARBA00024336"/>
    </source>
</evidence>
<feature type="compositionally biased region" description="Basic residues" evidence="2">
    <location>
        <begin position="1113"/>
        <end position="1124"/>
    </location>
</feature>
<dbReference type="EMBL" id="CAWYQH010000163">
    <property type="protein sequence ID" value="CAK8697090.1"/>
    <property type="molecule type" value="Genomic_DNA"/>
</dbReference>
<dbReference type="Pfam" id="PF19314">
    <property type="entry name" value="DUF5917"/>
    <property type="match status" value="1"/>
</dbReference>
<feature type="region of interest" description="Disordered" evidence="2">
    <location>
        <begin position="659"/>
        <end position="702"/>
    </location>
</feature>
<proteinExistence type="inferred from homology"/>
<feature type="region of interest" description="Disordered" evidence="2">
    <location>
        <begin position="1093"/>
        <end position="1161"/>
    </location>
</feature>
<feature type="region of interest" description="Disordered" evidence="2">
    <location>
        <begin position="721"/>
        <end position="768"/>
    </location>
</feature>
<dbReference type="PANTHER" id="PTHR21705:SF11">
    <property type="entry name" value="FHIP FAMILY PROTEIN CG3558"/>
    <property type="match status" value="1"/>
</dbReference>
<feature type="compositionally biased region" description="Polar residues" evidence="2">
    <location>
        <begin position="671"/>
        <end position="702"/>
    </location>
</feature>
<comment type="caution">
    <text evidence="4">The sequence shown here is derived from an EMBL/GenBank/DDBJ whole genome shotgun (WGS) entry which is preliminary data.</text>
</comment>